<dbReference type="AlphaFoldDB" id="A0A0G8AVY3"/>
<dbReference type="Proteomes" id="UP000035037">
    <property type="component" value="Unassembled WGS sequence"/>
</dbReference>
<keyword evidence="1" id="KW-0472">Membrane</keyword>
<protein>
    <recommendedName>
        <fullName evidence="4">DUF3188 domain-containing protein</fullName>
    </recommendedName>
</protein>
<dbReference type="STRING" id="431041.FLM9_393"/>
<name>A0A0G8AVY3_9SYNE</name>
<proteinExistence type="predicted"/>
<evidence type="ECO:0000313" key="2">
    <source>
        <dbReference type="EMBL" id="KKZ12873.1"/>
    </source>
</evidence>
<gene>
    <name evidence="2" type="ORF">TQ37_05005</name>
</gene>
<sequence length="60" mass="6915">MACLGLLASLQRTDSEKLQTIPMVVIGAGLTMAACVQWIYHRYRILRALRRRKSLHNHRP</sequence>
<comment type="caution">
    <text evidence="2">The sequence shown here is derived from an EMBL/GenBank/DDBJ whole genome shotgun (WGS) entry which is preliminary data.</text>
</comment>
<dbReference type="Pfam" id="PF11384">
    <property type="entry name" value="DUF3188"/>
    <property type="match status" value="1"/>
</dbReference>
<accession>A0A0G8AVY3</accession>
<dbReference type="PATRIC" id="fig|1608419.3.peg.2575"/>
<keyword evidence="1" id="KW-0812">Transmembrane</keyword>
<organism evidence="2 3">
    <name type="scientific">Candidatus Synechococcus spongiarum 15L</name>
    <dbReference type="NCBI Taxonomy" id="1608419"/>
    <lineage>
        <taxon>Bacteria</taxon>
        <taxon>Bacillati</taxon>
        <taxon>Cyanobacteriota</taxon>
        <taxon>Cyanophyceae</taxon>
        <taxon>Synechococcales</taxon>
        <taxon>Synechococcaceae</taxon>
        <taxon>Synechococcus</taxon>
    </lineage>
</organism>
<dbReference type="EMBL" id="JYFQ01000098">
    <property type="protein sequence ID" value="KKZ12873.1"/>
    <property type="molecule type" value="Genomic_DNA"/>
</dbReference>
<keyword evidence="1" id="KW-1133">Transmembrane helix</keyword>
<reference evidence="2 3" key="2">
    <citation type="submission" date="2015-05" db="EMBL/GenBank/DDBJ databases">
        <title>Lifestyle Evolution in Cyanobacterial Symbionts of Sponges.</title>
        <authorList>
            <person name="Burgsdorf I."/>
            <person name="Slaby B.M."/>
            <person name="Handley K.M."/>
            <person name="Haber M."/>
            <person name="Blom J."/>
            <person name="Marshall C.W."/>
            <person name="Gilbert J.A."/>
            <person name="Hentschel U."/>
            <person name="Steindler L."/>
        </authorList>
    </citation>
    <scope>NUCLEOTIDE SEQUENCE [LARGE SCALE GENOMIC DNA]</scope>
    <source>
        <strain evidence="2">15L</strain>
    </source>
</reference>
<evidence type="ECO:0008006" key="4">
    <source>
        <dbReference type="Google" id="ProtNLM"/>
    </source>
</evidence>
<evidence type="ECO:0000256" key="1">
    <source>
        <dbReference type="SAM" id="Phobius"/>
    </source>
</evidence>
<evidence type="ECO:0000313" key="3">
    <source>
        <dbReference type="Proteomes" id="UP000035037"/>
    </source>
</evidence>
<reference evidence="2 3" key="1">
    <citation type="submission" date="2015-02" db="EMBL/GenBank/DDBJ databases">
        <authorList>
            <person name="Slaby B."/>
            <person name="Hentschel U."/>
        </authorList>
    </citation>
    <scope>NUCLEOTIDE SEQUENCE [LARGE SCALE GENOMIC DNA]</scope>
    <source>
        <strain evidence="2">15L</strain>
    </source>
</reference>
<feature type="transmembrane region" description="Helical" evidence="1">
    <location>
        <begin position="25"/>
        <end position="43"/>
    </location>
</feature>
<dbReference type="InterPro" id="IPR021524">
    <property type="entry name" value="DUF3188"/>
</dbReference>